<organism evidence="3 4">
    <name type="scientific">Rhodoplanes azumiensis</name>
    <dbReference type="NCBI Taxonomy" id="1897628"/>
    <lineage>
        <taxon>Bacteria</taxon>
        <taxon>Pseudomonadati</taxon>
        <taxon>Pseudomonadota</taxon>
        <taxon>Alphaproteobacteria</taxon>
        <taxon>Hyphomicrobiales</taxon>
        <taxon>Nitrobacteraceae</taxon>
        <taxon>Rhodoplanes</taxon>
    </lineage>
</organism>
<dbReference type="Pfam" id="PF00106">
    <property type="entry name" value="adh_short"/>
    <property type="match status" value="1"/>
</dbReference>
<proteinExistence type="inferred from homology"/>
<reference evidence="4" key="1">
    <citation type="journal article" date="2019" name="Int. J. Syst. Evol. Microbiol.">
        <title>The Global Catalogue of Microorganisms (GCM) 10K type strain sequencing project: providing services to taxonomists for standard genome sequencing and annotation.</title>
        <authorList>
            <consortium name="The Broad Institute Genomics Platform"/>
            <consortium name="The Broad Institute Genome Sequencing Center for Infectious Disease"/>
            <person name="Wu L."/>
            <person name="Ma J."/>
        </authorList>
    </citation>
    <scope>NUCLEOTIDE SEQUENCE [LARGE SCALE GENOMIC DNA]</scope>
    <source>
        <strain evidence="4">CGMCC 1.6774</strain>
    </source>
</reference>
<evidence type="ECO:0000313" key="3">
    <source>
        <dbReference type="EMBL" id="MFD2182360.1"/>
    </source>
</evidence>
<keyword evidence="2" id="KW-0560">Oxidoreductase</keyword>
<dbReference type="Gene3D" id="3.40.50.720">
    <property type="entry name" value="NAD(P)-binding Rossmann-like Domain"/>
    <property type="match status" value="1"/>
</dbReference>
<keyword evidence="4" id="KW-1185">Reference proteome</keyword>
<dbReference type="Proteomes" id="UP001597314">
    <property type="component" value="Unassembled WGS sequence"/>
</dbReference>
<dbReference type="EMBL" id="JBHUIW010000008">
    <property type="protein sequence ID" value="MFD2182360.1"/>
    <property type="molecule type" value="Genomic_DNA"/>
</dbReference>
<dbReference type="InterPro" id="IPR036291">
    <property type="entry name" value="NAD(P)-bd_dom_sf"/>
</dbReference>
<dbReference type="InterPro" id="IPR020904">
    <property type="entry name" value="Sc_DH/Rdtase_CS"/>
</dbReference>
<comment type="caution">
    <text evidence="3">The sequence shown here is derived from an EMBL/GenBank/DDBJ whole genome shotgun (WGS) entry which is preliminary data.</text>
</comment>
<evidence type="ECO:0000256" key="1">
    <source>
        <dbReference type="ARBA" id="ARBA00006484"/>
    </source>
</evidence>
<evidence type="ECO:0000256" key="2">
    <source>
        <dbReference type="ARBA" id="ARBA00023002"/>
    </source>
</evidence>
<comment type="similarity">
    <text evidence="1">Belongs to the short-chain dehydrogenases/reductases (SDR) family.</text>
</comment>
<dbReference type="PRINTS" id="PR00081">
    <property type="entry name" value="GDHRDH"/>
</dbReference>
<dbReference type="PANTHER" id="PTHR44196:SF1">
    <property type="entry name" value="DEHYDROGENASE_REDUCTASE SDR FAMILY MEMBER 7B"/>
    <property type="match status" value="1"/>
</dbReference>
<dbReference type="PROSITE" id="PS00061">
    <property type="entry name" value="ADH_SHORT"/>
    <property type="match status" value="1"/>
</dbReference>
<dbReference type="PANTHER" id="PTHR44196">
    <property type="entry name" value="DEHYDROGENASE/REDUCTASE SDR FAMILY MEMBER 7B"/>
    <property type="match status" value="1"/>
</dbReference>
<protein>
    <submittedName>
        <fullName evidence="3">SDR family NAD(P)-dependent oxidoreductase</fullName>
    </submittedName>
</protein>
<dbReference type="SUPFAM" id="SSF51735">
    <property type="entry name" value="NAD(P)-binding Rossmann-fold domains"/>
    <property type="match status" value="1"/>
</dbReference>
<sequence>MSTPETPTSPSRILILGAGSAMAQAYARRRAATGAAFLLVGQNAARLSAIADDLRAGGARAADVATLDLADLAGIEAGAAELRRRLGEPDEVLIAYGGLGDQATSERDLAAARNALEVNFVSVALWILALLKDRPAAAPLALITIGSVAGDRGRASNFVYGAAKGGLDRFLEGLAHAYAGTPVRVLTVKPGFVDTPMTDAIAKGPLFASPDAVGADIVRAVEKGRRTVYTPWFWWPIMTIIRHLPWFVFKRLKI</sequence>
<dbReference type="InterPro" id="IPR002347">
    <property type="entry name" value="SDR_fam"/>
</dbReference>
<accession>A0ABW5AJI5</accession>
<gene>
    <name evidence="3" type="ORF">ACFSOX_09370</name>
</gene>
<name>A0ABW5AJI5_9BRAD</name>
<dbReference type="RefSeq" id="WP_378477538.1">
    <property type="nucleotide sequence ID" value="NZ_JBHUIW010000008.1"/>
</dbReference>
<evidence type="ECO:0000313" key="4">
    <source>
        <dbReference type="Proteomes" id="UP001597314"/>
    </source>
</evidence>